<dbReference type="AlphaFoldDB" id="A0A3M7R5A6"/>
<comment type="caution">
    <text evidence="1">The sequence shown here is derived from an EMBL/GenBank/DDBJ whole genome shotgun (WGS) entry which is preliminary data.</text>
</comment>
<proteinExistence type="predicted"/>
<gene>
    <name evidence="1" type="ORF">BpHYR1_022897</name>
</gene>
<keyword evidence="2" id="KW-1185">Reference proteome</keyword>
<sequence>MMKGMNIRIHLLERCIFLHFDMGCLHNFPAVFHNFDQNILFQMYLNTLDFLVTLVSNNECGFLIPFLNKQFFLLEALI</sequence>
<dbReference type="EMBL" id="REGN01004179">
    <property type="protein sequence ID" value="RNA18736.1"/>
    <property type="molecule type" value="Genomic_DNA"/>
</dbReference>
<reference evidence="1 2" key="1">
    <citation type="journal article" date="2018" name="Sci. Rep.">
        <title>Genomic signatures of local adaptation to the degree of environmental predictability in rotifers.</title>
        <authorList>
            <person name="Franch-Gras L."/>
            <person name="Hahn C."/>
            <person name="Garcia-Roger E.M."/>
            <person name="Carmona M.J."/>
            <person name="Serra M."/>
            <person name="Gomez A."/>
        </authorList>
    </citation>
    <scope>NUCLEOTIDE SEQUENCE [LARGE SCALE GENOMIC DNA]</scope>
    <source>
        <strain evidence="1">HYR1</strain>
    </source>
</reference>
<evidence type="ECO:0000313" key="2">
    <source>
        <dbReference type="Proteomes" id="UP000276133"/>
    </source>
</evidence>
<protein>
    <submittedName>
        <fullName evidence="1">Uncharacterized protein</fullName>
    </submittedName>
</protein>
<organism evidence="1 2">
    <name type="scientific">Brachionus plicatilis</name>
    <name type="common">Marine rotifer</name>
    <name type="synonym">Brachionus muelleri</name>
    <dbReference type="NCBI Taxonomy" id="10195"/>
    <lineage>
        <taxon>Eukaryota</taxon>
        <taxon>Metazoa</taxon>
        <taxon>Spiralia</taxon>
        <taxon>Gnathifera</taxon>
        <taxon>Rotifera</taxon>
        <taxon>Eurotatoria</taxon>
        <taxon>Monogononta</taxon>
        <taxon>Pseudotrocha</taxon>
        <taxon>Ploima</taxon>
        <taxon>Brachionidae</taxon>
        <taxon>Brachionus</taxon>
    </lineage>
</organism>
<name>A0A3M7R5A6_BRAPC</name>
<dbReference type="Proteomes" id="UP000276133">
    <property type="component" value="Unassembled WGS sequence"/>
</dbReference>
<accession>A0A3M7R5A6</accession>
<evidence type="ECO:0000313" key="1">
    <source>
        <dbReference type="EMBL" id="RNA18736.1"/>
    </source>
</evidence>